<dbReference type="Proteomes" id="UP000254554">
    <property type="component" value="Unassembled WGS sequence"/>
</dbReference>
<dbReference type="EMBL" id="UGGT01000001">
    <property type="protein sequence ID" value="STO20862.1"/>
    <property type="molecule type" value="Genomic_DNA"/>
</dbReference>
<dbReference type="RefSeq" id="WP_019349820.1">
    <property type="nucleotide sequence ID" value="NZ_JAPHOS010000001.1"/>
</dbReference>
<evidence type="ECO:0000313" key="2">
    <source>
        <dbReference type="Proteomes" id="UP000254554"/>
    </source>
</evidence>
<organism evidence="1 2">
    <name type="scientific">Fluoribacter dumoffii</name>
    <dbReference type="NCBI Taxonomy" id="463"/>
    <lineage>
        <taxon>Bacteria</taxon>
        <taxon>Pseudomonadati</taxon>
        <taxon>Pseudomonadota</taxon>
        <taxon>Gammaproteobacteria</taxon>
        <taxon>Legionellales</taxon>
        <taxon>Legionellaceae</taxon>
        <taxon>Fluoribacter</taxon>
    </lineage>
</organism>
<evidence type="ECO:0000313" key="1">
    <source>
        <dbReference type="EMBL" id="STO20862.1"/>
    </source>
</evidence>
<dbReference type="OrthoDB" id="5654161at2"/>
<sequence length="69" mass="7621">MMSKQFLGFFSKPAKAIAETTLYSVGAAALGNGFYRAGIYVNEKLNSQNQTCKQDEQEQNIQSEIKIGI</sequence>
<name>A0A377G7R9_9GAMM</name>
<accession>A0A377G7R9</accession>
<dbReference type="AlphaFoldDB" id="A0A377G7R9"/>
<proteinExistence type="predicted"/>
<dbReference type="STRING" id="1094715.GCA_000236165_01500"/>
<reference evidence="1 2" key="1">
    <citation type="submission" date="2018-06" db="EMBL/GenBank/DDBJ databases">
        <authorList>
            <consortium name="Pathogen Informatics"/>
            <person name="Doyle S."/>
        </authorList>
    </citation>
    <scope>NUCLEOTIDE SEQUENCE [LARGE SCALE GENOMIC DNA]</scope>
    <source>
        <strain evidence="1 2">NCTC11370</strain>
    </source>
</reference>
<protein>
    <submittedName>
        <fullName evidence="1">Uncharacterized protein</fullName>
    </submittedName>
</protein>
<dbReference type="GeneID" id="93292462"/>
<keyword evidence="2" id="KW-1185">Reference proteome</keyword>
<gene>
    <name evidence="1" type="ORF">NCTC11370_00921</name>
</gene>